<keyword evidence="10" id="KW-1185">Reference proteome</keyword>
<evidence type="ECO:0000256" key="4">
    <source>
        <dbReference type="ARBA" id="ARBA00022670"/>
    </source>
</evidence>
<sequence length="665" mass="75154">MDLIAHIIAPYLQPRDCRALIVAWPRIGKGDSDDDDLSNRVYTDLIMRVGLRPMMMSSPRVTYYTHVFGKYCDFCYLFLPSPTTRAHGEWLLCDECSKRWIHLGNRLSDVEKELNVLSTVSSSLVSNLRGLIHGSDWVEKNELLKIVGHLKHLTERSIYSHKSRLLWRFRGQVYERHVHTVFADELRRSQPTPAGHMSSGDSLCEANVNDPIDCIFACSTLVRAYTATEDILNALEAFDKISQKSVRNTVRIELQGRSITGNGPLHDLAASRPCWEGSCDRSDSCILGPRAWLTNRSRACFLNAVIQALASCADEILPRNIPQGPNGALQREIRRMSSAWNVGKSENSYEDRQVIEEFLFRSHGLSVFTDNDAHEALLYLLNALDPSLSFTSSFVGELRHSRTCSVCGHRYNVLERFSTLSLPPLSTLEYSMTVLSDPQSVQGVNCTSCSLLLCFTALERRIIAMSSFIKGSMYFGVLKHRLCCLMDLIESGGESNLDESWPLEQRLSDGAQGIRTSQIMTSTVSRFPKVLILHIKRTDFRDQTKDRSSIMFTKRLHSTDGSWYNLRSVVIHHGFGWSSGHFSCLRRGLSGQVSPKAVPNWFCNLLRTGVDDIGRTPWYVCDDDRVYRVTLDGDETSSPFYSLPYRDAYLLIYVKEGINAPLSNV</sequence>
<organism evidence="9 10">
    <name type="scientific">Perkinsus chesapeaki</name>
    <name type="common">Clam parasite</name>
    <name type="synonym">Perkinsus andrewsi</name>
    <dbReference type="NCBI Taxonomy" id="330153"/>
    <lineage>
        <taxon>Eukaryota</taxon>
        <taxon>Sar</taxon>
        <taxon>Alveolata</taxon>
        <taxon>Perkinsozoa</taxon>
        <taxon>Perkinsea</taxon>
        <taxon>Perkinsida</taxon>
        <taxon>Perkinsidae</taxon>
        <taxon>Perkinsus</taxon>
    </lineage>
</organism>
<evidence type="ECO:0000256" key="6">
    <source>
        <dbReference type="ARBA" id="ARBA00022801"/>
    </source>
</evidence>
<dbReference type="AlphaFoldDB" id="A0A7J6MSI9"/>
<evidence type="ECO:0000259" key="8">
    <source>
        <dbReference type="PROSITE" id="PS50235"/>
    </source>
</evidence>
<dbReference type="Proteomes" id="UP000591131">
    <property type="component" value="Unassembled WGS sequence"/>
</dbReference>
<dbReference type="InterPro" id="IPR028889">
    <property type="entry name" value="USP"/>
</dbReference>
<comment type="similarity">
    <text evidence="2">Belongs to the peptidase C19 family.</text>
</comment>
<comment type="caution">
    <text evidence="9">The sequence shown here is derived from an EMBL/GenBank/DDBJ whole genome shotgun (WGS) entry which is preliminary data.</text>
</comment>
<name>A0A7J6MSI9_PERCH</name>
<keyword evidence="4" id="KW-0645">Protease</keyword>
<dbReference type="PANTHER" id="PTHR24006:SF888">
    <property type="entry name" value="UBIQUITIN CARBOXYL-TERMINAL HYDROLASE 30"/>
    <property type="match status" value="1"/>
</dbReference>
<dbReference type="GO" id="GO:0016579">
    <property type="term" value="P:protein deubiquitination"/>
    <property type="evidence" value="ECO:0007669"/>
    <property type="project" value="InterPro"/>
</dbReference>
<dbReference type="OrthoDB" id="412242at2759"/>
<proteinExistence type="inferred from homology"/>
<evidence type="ECO:0000256" key="7">
    <source>
        <dbReference type="ARBA" id="ARBA00022807"/>
    </source>
</evidence>
<dbReference type="SUPFAM" id="SSF54001">
    <property type="entry name" value="Cysteine proteinases"/>
    <property type="match status" value="1"/>
</dbReference>
<keyword evidence="7" id="KW-0788">Thiol protease</keyword>
<dbReference type="InterPro" id="IPR001394">
    <property type="entry name" value="Peptidase_C19_UCH"/>
</dbReference>
<accession>A0A7J6MSI9</accession>
<dbReference type="InterPro" id="IPR018200">
    <property type="entry name" value="USP_CS"/>
</dbReference>
<evidence type="ECO:0000313" key="10">
    <source>
        <dbReference type="Proteomes" id="UP000591131"/>
    </source>
</evidence>
<dbReference type="EC" id="3.4.19.12" evidence="3"/>
<gene>
    <name evidence="9" type="ORF">FOL47_009081</name>
</gene>
<evidence type="ECO:0000256" key="1">
    <source>
        <dbReference type="ARBA" id="ARBA00000707"/>
    </source>
</evidence>
<dbReference type="GO" id="GO:0005634">
    <property type="term" value="C:nucleus"/>
    <property type="evidence" value="ECO:0007669"/>
    <property type="project" value="TreeGrafter"/>
</dbReference>
<dbReference type="GO" id="GO:0006508">
    <property type="term" value="P:proteolysis"/>
    <property type="evidence" value="ECO:0007669"/>
    <property type="project" value="UniProtKB-KW"/>
</dbReference>
<dbReference type="GO" id="GO:0005829">
    <property type="term" value="C:cytosol"/>
    <property type="evidence" value="ECO:0007669"/>
    <property type="project" value="TreeGrafter"/>
</dbReference>
<keyword evidence="6" id="KW-0378">Hydrolase</keyword>
<dbReference type="PROSITE" id="PS50235">
    <property type="entry name" value="USP_3"/>
    <property type="match status" value="1"/>
</dbReference>
<dbReference type="InterPro" id="IPR038765">
    <property type="entry name" value="Papain-like_cys_pep_sf"/>
</dbReference>
<evidence type="ECO:0000256" key="3">
    <source>
        <dbReference type="ARBA" id="ARBA00012759"/>
    </source>
</evidence>
<dbReference type="GO" id="GO:0004843">
    <property type="term" value="F:cysteine-type deubiquitinase activity"/>
    <property type="evidence" value="ECO:0007669"/>
    <property type="project" value="UniProtKB-EC"/>
</dbReference>
<protein>
    <recommendedName>
        <fullName evidence="3">ubiquitinyl hydrolase 1</fullName>
        <ecNumber evidence="3">3.4.19.12</ecNumber>
    </recommendedName>
</protein>
<keyword evidence="5" id="KW-0833">Ubl conjugation pathway</keyword>
<dbReference type="PANTHER" id="PTHR24006">
    <property type="entry name" value="UBIQUITIN CARBOXYL-TERMINAL HYDROLASE"/>
    <property type="match status" value="1"/>
</dbReference>
<dbReference type="CDD" id="cd02257">
    <property type="entry name" value="Peptidase_C19"/>
    <property type="match status" value="1"/>
</dbReference>
<evidence type="ECO:0000256" key="2">
    <source>
        <dbReference type="ARBA" id="ARBA00009085"/>
    </source>
</evidence>
<dbReference type="InterPro" id="IPR050164">
    <property type="entry name" value="Peptidase_C19"/>
</dbReference>
<dbReference type="Pfam" id="PF00443">
    <property type="entry name" value="UCH"/>
    <property type="match status" value="1"/>
</dbReference>
<dbReference type="EMBL" id="JAAPAO010000061">
    <property type="protein sequence ID" value="KAF4674555.1"/>
    <property type="molecule type" value="Genomic_DNA"/>
</dbReference>
<evidence type="ECO:0000313" key="9">
    <source>
        <dbReference type="EMBL" id="KAF4674555.1"/>
    </source>
</evidence>
<dbReference type="PROSITE" id="PS00973">
    <property type="entry name" value="USP_2"/>
    <property type="match status" value="1"/>
</dbReference>
<reference evidence="9 10" key="1">
    <citation type="submission" date="2020-04" db="EMBL/GenBank/DDBJ databases">
        <title>Perkinsus chesapeaki whole genome sequence.</title>
        <authorList>
            <person name="Bogema D.R."/>
        </authorList>
    </citation>
    <scope>NUCLEOTIDE SEQUENCE [LARGE SCALE GENOMIC DNA]</scope>
    <source>
        <strain evidence="9">ATCC PRA-425</strain>
    </source>
</reference>
<evidence type="ECO:0000256" key="5">
    <source>
        <dbReference type="ARBA" id="ARBA00022786"/>
    </source>
</evidence>
<feature type="domain" description="USP" evidence="8">
    <location>
        <begin position="291"/>
        <end position="656"/>
    </location>
</feature>
<dbReference type="Gene3D" id="3.90.70.10">
    <property type="entry name" value="Cysteine proteinases"/>
    <property type="match status" value="1"/>
</dbReference>
<comment type="catalytic activity">
    <reaction evidence="1">
        <text>Thiol-dependent hydrolysis of ester, thioester, amide, peptide and isopeptide bonds formed by the C-terminal Gly of ubiquitin (a 76-residue protein attached to proteins as an intracellular targeting signal).</text>
        <dbReference type="EC" id="3.4.19.12"/>
    </reaction>
</comment>